<gene>
    <name evidence="2" type="ORF">SAMN05428963_11442</name>
</gene>
<evidence type="ECO:0000256" key="1">
    <source>
        <dbReference type="SAM" id="MobiDB-lite"/>
    </source>
</evidence>
<sequence>MKTIYPAPISPRDRAAAYRRRAHASARLRPPEPAATDAAPQSAAPNSDPAIIVSLAMQHAKLCKYGGTIPAPILDELRRHVAAGNATCRLVAEWIERRADRRGPLRPVCGGEL</sequence>
<reference evidence="2 3" key="1">
    <citation type="submission" date="2017-02" db="EMBL/GenBank/DDBJ databases">
        <authorList>
            <person name="Peterson S.W."/>
        </authorList>
    </citation>
    <scope>NUCLEOTIDE SEQUENCE [LARGE SCALE GENOMIC DNA]</scope>
    <source>
        <strain evidence="2 3">USBA 369</strain>
    </source>
</reference>
<accession>A0A1T4STQ3</accession>
<dbReference type="STRING" id="1365950.SAMN05428963_11442"/>
<organism evidence="2 3">
    <name type="scientific">Consotaella salsifontis</name>
    <dbReference type="NCBI Taxonomy" id="1365950"/>
    <lineage>
        <taxon>Bacteria</taxon>
        <taxon>Pseudomonadati</taxon>
        <taxon>Pseudomonadota</taxon>
        <taxon>Alphaproteobacteria</taxon>
        <taxon>Hyphomicrobiales</taxon>
        <taxon>Aurantimonadaceae</taxon>
        <taxon>Consotaella</taxon>
    </lineage>
</organism>
<feature type="region of interest" description="Disordered" evidence="1">
    <location>
        <begin position="1"/>
        <end position="45"/>
    </location>
</feature>
<feature type="compositionally biased region" description="Low complexity" evidence="1">
    <location>
        <begin position="34"/>
        <end position="45"/>
    </location>
</feature>
<dbReference type="OrthoDB" id="7917377at2"/>
<evidence type="ECO:0000313" key="2">
    <source>
        <dbReference type="EMBL" id="SKA31660.1"/>
    </source>
</evidence>
<name>A0A1T4STQ3_9HYPH</name>
<keyword evidence="3" id="KW-1185">Reference proteome</keyword>
<proteinExistence type="predicted"/>
<dbReference type="AlphaFoldDB" id="A0A1T4STQ3"/>
<protein>
    <submittedName>
        <fullName evidence="2">Uncharacterized protein</fullName>
    </submittedName>
</protein>
<evidence type="ECO:0000313" key="3">
    <source>
        <dbReference type="Proteomes" id="UP000190135"/>
    </source>
</evidence>
<dbReference type="RefSeq" id="WP_078709669.1">
    <property type="nucleotide sequence ID" value="NZ_FUXL01000014.1"/>
</dbReference>
<dbReference type="Proteomes" id="UP000190135">
    <property type="component" value="Unassembled WGS sequence"/>
</dbReference>
<feature type="compositionally biased region" description="Basic residues" evidence="1">
    <location>
        <begin position="17"/>
        <end position="26"/>
    </location>
</feature>
<dbReference type="EMBL" id="FUXL01000014">
    <property type="protein sequence ID" value="SKA31660.1"/>
    <property type="molecule type" value="Genomic_DNA"/>
</dbReference>